<dbReference type="CDD" id="cd04301">
    <property type="entry name" value="NAT_SF"/>
    <property type="match status" value="1"/>
</dbReference>
<dbReference type="InterPro" id="IPR045141">
    <property type="entry name" value="NAA60-like"/>
</dbReference>
<organism evidence="17 18">
    <name type="scientific">Dovyalis caffra</name>
    <dbReference type="NCBI Taxonomy" id="77055"/>
    <lineage>
        <taxon>Eukaryota</taxon>
        <taxon>Viridiplantae</taxon>
        <taxon>Streptophyta</taxon>
        <taxon>Embryophyta</taxon>
        <taxon>Tracheophyta</taxon>
        <taxon>Spermatophyta</taxon>
        <taxon>Magnoliopsida</taxon>
        <taxon>eudicotyledons</taxon>
        <taxon>Gunneridae</taxon>
        <taxon>Pentapetalae</taxon>
        <taxon>rosids</taxon>
        <taxon>fabids</taxon>
        <taxon>Malpighiales</taxon>
        <taxon>Salicaceae</taxon>
        <taxon>Flacourtieae</taxon>
        <taxon>Dovyalis</taxon>
    </lineage>
</organism>
<keyword evidence="18" id="KW-1185">Reference proteome</keyword>
<comment type="similarity">
    <text evidence="11">Belongs to the acetyltransferase family. NAA60 subfamily.</text>
</comment>
<dbReference type="Pfam" id="PF00583">
    <property type="entry name" value="Acetyltransf_1"/>
    <property type="match status" value="1"/>
</dbReference>
<comment type="catalytic activity">
    <reaction evidence="14">
        <text>L-lysyl-[protein] + acetyl-CoA = N(6)-acetyl-L-lysyl-[protein] + CoA + H(+)</text>
        <dbReference type="Rhea" id="RHEA:45948"/>
        <dbReference type="Rhea" id="RHEA-COMP:9752"/>
        <dbReference type="Rhea" id="RHEA-COMP:10731"/>
        <dbReference type="ChEBI" id="CHEBI:15378"/>
        <dbReference type="ChEBI" id="CHEBI:29969"/>
        <dbReference type="ChEBI" id="CHEBI:57287"/>
        <dbReference type="ChEBI" id="CHEBI:57288"/>
        <dbReference type="ChEBI" id="CHEBI:61930"/>
        <dbReference type="EC" id="2.3.1.48"/>
    </reaction>
</comment>
<proteinExistence type="inferred from homology"/>
<keyword evidence="9" id="KW-0012">Acyltransferase</keyword>
<dbReference type="AlphaFoldDB" id="A0AAV1RHC4"/>
<evidence type="ECO:0000256" key="8">
    <source>
        <dbReference type="ARBA" id="ARBA00022853"/>
    </source>
</evidence>
<dbReference type="SUPFAM" id="SSF55729">
    <property type="entry name" value="Acyl-CoA N-acyltransferases (Nat)"/>
    <property type="match status" value="1"/>
</dbReference>
<evidence type="ECO:0000256" key="7">
    <source>
        <dbReference type="ARBA" id="ARBA00022829"/>
    </source>
</evidence>
<evidence type="ECO:0000259" key="16">
    <source>
        <dbReference type="PROSITE" id="PS51186"/>
    </source>
</evidence>
<name>A0AAV1RHC4_9ROSI</name>
<evidence type="ECO:0000313" key="18">
    <source>
        <dbReference type="Proteomes" id="UP001314170"/>
    </source>
</evidence>
<evidence type="ECO:0000256" key="2">
    <source>
        <dbReference type="ARBA" id="ARBA00013184"/>
    </source>
</evidence>
<evidence type="ECO:0000256" key="10">
    <source>
        <dbReference type="ARBA" id="ARBA00023591"/>
    </source>
</evidence>
<dbReference type="GO" id="GO:0048046">
    <property type="term" value="C:apoplast"/>
    <property type="evidence" value="ECO:0007669"/>
    <property type="project" value="UniProtKB-SubCell"/>
</dbReference>
<evidence type="ECO:0000313" key="17">
    <source>
        <dbReference type="EMBL" id="CAK7333673.1"/>
    </source>
</evidence>
<evidence type="ECO:0000256" key="15">
    <source>
        <dbReference type="ARBA" id="ARBA00048848"/>
    </source>
</evidence>
<dbReference type="InterPro" id="IPR000182">
    <property type="entry name" value="GNAT_dom"/>
</dbReference>
<protein>
    <recommendedName>
        <fullName evidence="13">N-alpha-acetyltransferase 60</fullName>
        <ecNumber evidence="12">2.3.1.259</ecNumber>
        <ecNumber evidence="2">2.3.1.48</ecNumber>
    </recommendedName>
</protein>
<comment type="caution">
    <text evidence="17">The sequence shown here is derived from an EMBL/GenBank/DDBJ whole genome shotgun (WGS) entry which is preliminary data.</text>
</comment>
<comment type="catalytic activity">
    <reaction evidence="15">
        <text>N-terminal L-methionyl-[transmembrane protein] + acetyl-CoA = N-terminal N(alpha)-acetyl-L-methionyl-[transmembrane protein] + CoA + H(+)</text>
        <dbReference type="Rhea" id="RHEA:50604"/>
        <dbReference type="Rhea" id="RHEA-COMP:12745"/>
        <dbReference type="Rhea" id="RHEA-COMP:12746"/>
        <dbReference type="ChEBI" id="CHEBI:15378"/>
        <dbReference type="ChEBI" id="CHEBI:57287"/>
        <dbReference type="ChEBI" id="CHEBI:57288"/>
        <dbReference type="ChEBI" id="CHEBI:64731"/>
        <dbReference type="ChEBI" id="CHEBI:133414"/>
        <dbReference type="EC" id="2.3.1.259"/>
    </reaction>
</comment>
<dbReference type="EC" id="2.3.1.48" evidence="2"/>
<evidence type="ECO:0000256" key="13">
    <source>
        <dbReference type="ARBA" id="ARBA00026144"/>
    </source>
</evidence>
<keyword evidence="8" id="KW-0156">Chromatin regulator</keyword>
<dbReference type="GO" id="GO:0007059">
    <property type="term" value="P:chromosome segregation"/>
    <property type="evidence" value="ECO:0007669"/>
    <property type="project" value="UniProtKB-KW"/>
</dbReference>
<comment type="subcellular location">
    <subcellularLocation>
        <location evidence="1">Secreted</location>
        <location evidence="1">Extracellular space</location>
        <location evidence="1">Apoplast</location>
    </subcellularLocation>
</comment>
<dbReference type="GO" id="GO:0000139">
    <property type="term" value="C:Golgi membrane"/>
    <property type="evidence" value="ECO:0007669"/>
    <property type="project" value="TreeGrafter"/>
</dbReference>
<dbReference type="InterPro" id="IPR006766">
    <property type="entry name" value="EXORDIUM-like"/>
</dbReference>
<evidence type="ECO:0000256" key="3">
    <source>
        <dbReference type="ARBA" id="ARBA00022523"/>
    </source>
</evidence>
<dbReference type="Gene3D" id="3.40.630.30">
    <property type="match status" value="1"/>
</dbReference>
<dbReference type="InterPro" id="IPR016181">
    <property type="entry name" value="Acyl_CoA_acyltransferase"/>
</dbReference>
<dbReference type="PANTHER" id="PTHR14744:SF15">
    <property type="entry name" value="N-ALPHA-ACETYLTRANSFERASE 60"/>
    <property type="match status" value="1"/>
</dbReference>
<evidence type="ECO:0000256" key="1">
    <source>
        <dbReference type="ARBA" id="ARBA00004271"/>
    </source>
</evidence>
<evidence type="ECO:0000256" key="14">
    <source>
        <dbReference type="ARBA" id="ARBA00048017"/>
    </source>
</evidence>
<dbReference type="EC" id="2.3.1.259" evidence="12"/>
<gene>
    <name evidence="17" type="ORF">DCAF_LOCUS9560</name>
</gene>
<dbReference type="Proteomes" id="UP001314170">
    <property type="component" value="Unassembled WGS sequence"/>
</dbReference>
<evidence type="ECO:0000256" key="11">
    <source>
        <dbReference type="ARBA" id="ARBA00025774"/>
    </source>
</evidence>
<keyword evidence="7" id="KW-0159">Chromosome partition</keyword>
<dbReference type="EMBL" id="CAWUPB010000936">
    <property type="protein sequence ID" value="CAK7333673.1"/>
    <property type="molecule type" value="Genomic_DNA"/>
</dbReference>
<sequence>MENQKVSHRPTICYRHMQPSDLEALERIHADIFPIRYESEFFQSVVNERDIVSWAAVDRSRPNGQSDELIGFVTARIVLAKETEIGDLLRYDPSKPDQTLVYILTLGVVETYRNLGIARSLICQVIKYASRIPTCRAVYLHVISYNIPAIHLYKKMSFKCIRRLQGFYLINGQHYDSFLFVYYVNGGRSPCSPLELLIAVVSYMTSGVKSVAARLRKIEDKSPKWPKCKETHSLISMQTKRNLTTECTGYECVIRAGTSVIKSCVNAWLLTVECLVVDCRCNKSFCVFDMYKLLWRSLFFQLESGGGQATNNLYPCMHTGHKFEVRYMVTNGRERQKILAMTSSLPSRPLVVSLCLLLLLFPVCLGIDTASITYHGGPLLTGNLNLTLIWYGQFGRVHKNVIRTFVESLHYNAGANLQPQVSSWWNVIESYQEVARKGSSPINVKVVKQVTDPKYSAGKVATSEFIQQVLQKATGGRSDTIPVIFTSKDVQMQGLCFTKCSQHGTFGDEQPYIVVGNPQNECPGACAWPFQKPDKGPLSITLNPPNGNLGADAMVIAFARALVEAVTNPYKTGFFQDNSNNANKTIEAASACWGIFGSGALDGFAGKVLVDPNTGGGFNGHGSRGRKFLIPAVWNPKTKSCWTLL</sequence>
<keyword evidence="4" id="KW-0964">Secreted</keyword>
<dbReference type="PROSITE" id="PS51186">
    <property type="entry name" value="GNAT"/>
    <property type="match status" value="1"/>
</dbReference>
<dbReference type="GO" id="GO:0004402">
    <property type="term" value="F:histone acetyltransferase activity"/>
    <property type="evidence" value="ECO:0007669"/>
    <property type="project" value="TreeGrafter"/>
</dbReference>
<dbReference type="FunFam" id="3.40.630.30:FF:000041">
    <property type="entry name" value="Histone acetyltransferase MCC1 isoform A"/>
    <property type="match status" value="1"/>
</dbReference>
<keyword evidence="3" id="KW-0052">Apoplast</keyword>
<evidence type="ECO:0000256" key="12">
    <source>
        <dbReference type="ARBA" id="ARBA00026111"/>
    </source>
</evidence>
<accession>A0AAV1RHC4</accession>
<evidence type="ECO:0000256" key="4">
    <source>
        <dbReference type="ARBA" id="ARBA00022525"/>
    </source>
</evidence>
<comment type="similarity">
    <text evidence="10">Belongs to the EXORDIUM family.</text>
</comment>
<evidence type="ECO:0000256" key="5">
    <source>
        <dbReference type="ARBA" id="ARBA00022679"/>
    </source>
</evidence>
<feature type="domain" description="N-acetyltransferase" evidence="16">
    <location>
        <begin position="12"/>
        <end position="185"/>
    </location>
</feature>
<dbReference type="Pfam" id="PF04674">
    <property type="entry name" value="Phi_1"/>
    <property type="match status" value="1"/>
</dbReference>
<evidence type="ECO:0000256" key="9">
    <source>
        <dbReference type="ARBA" id="ARBA00023315"/>
    </source>
</evidence>
<dbReference type="GO" id="GO:0120518">
    <property type="term" value="F:protein N-terminal-methionine acetyltransferase activity"/>
    <property type="evidence" value="ECO:0007669"/>
    <property type="project" value="UniProtKB-EC"/>
</dbReference>
<evidence type="ECO:0000256" key="6">
    <source>
        <dbReference type="ARBA" id="ARBA00022729"/>
    </source>
</evidence>
<dbReference type="PANTHER" id="PTHR14744">
    <property type="entry name" value="N-ALPHA-ACETYLTRANSFERASE 60"/>
    <property type="match status" value="1"/>
</dbReference>
<reference evidence="17 18" key="1">
    <citation type="submission" date="2024-01" db="EMBL/GenBank/DDBJ databases">
        <authorList>
            <person name="Waweru B."/>
        </authorList>
    </citation>
    <scope>NUCLEOTIDE SEQUENCE [LARGE SCALE GENOMIC DNA]</scope>
</reference>
<keyword evidence="6" id="KW-0732">Signal</keyword>
<keyword evidence="5" id="KW-0808">Transferase</keyword>